<dbReference type="GO" id="GO:0003677">
    <property type="term" value="F:DNA binding"/>
    <property type="evidence" value="ECO:0007669"/>
    <property type="project" value="InterPro"/>
</dbReference>
<dbReference type="Proteomes" id="UP000288351">
    <property type="component" value="Unassembled WGS sequence"/>
</dbReference>
<protein>
    <submittedName>
        <fullName evidence="2">Transcriptional regulator</fullName>
    </submittedName>
</protein>
<evidence type="ECO:0000259" key="1">
    <source>
        <dbReference type="Pfam" id="PF19054"/>
    </source>
</evidence>
<dbReference type="CDD" id="cd00093">
    <property type="entry name" value="HTH_XRE"/>
    <property type="match status" value="1"/>
</dbReference>
<dbReference type="EMBL" id="BHXC01000006">
    <property type="protein sequence ID" value="GCB92729.1"/>
    <property type="molecule type" value="Genomic_DNA"/>
</dbReference>
<feature type="domain" description="DUF5753" evidence="1">
    <location>
        <begin position="94"/>
        <end position="271"/>
    </location>
</feature>
<dbReference type="InterPro" id="IPR001387">
    <property type="entry name" value="Cro/C1-type_HTH"/>
</dbReference>
<organism evidence="2 3">
    <name type="scientific">Streptomyces noursei</name>
    <name type="common">Streptomyces albulus</name>
    <dbReference type="NCBI Taxonomy" id="1971"/>
    <lineage>
        <taxon>Bacteria</taxon>
        <taxon>Bacillati</taxon>
        <taxon>Actinomycetota</taxon>
        <taxon>Actinomycetes</taxon>
        <taxon>Kitasatosporales</taxon>
        <taxon>Streptomycetaceae</taxon>
        <taxon>Streptomyces</taxon>
    </lineage>
</organism>
<dbReference type="SUPFAM" id="SSF47413">
    <property type="entry name" value="lambda repressor-like DNA-binding domains"/>
    <property type="match status" value="1"/>
</dbReference>
<evidence type="ECO:0000313" key="2">
    <source>
        <dbReference type="EMBL" id="GCB92729.1"/>
    </source>
</evidence>
<sequence>MSPRKEPNPSVSVPSFYGAELRFLRESAGLTLDQLVAGSFRGAPLLSRIERGELGMPMDLATHIDKKLKTNGFFERHCEAVHKARLAGHPPYFAKIPDLEKTATTIEDWAPFLIPGLFQTEAYARKTAQTSRSLTPPETIEKRVHARLARAEFWEREDRGTYWGILPESLIRRPLLPPEEMAEQLERITELARATNSVVQILPESEVDHSLMMGLLKILTFPDAPPLVYTEGVYSGQIIDYPPLVTNYRRSYDLARAAALSPKASLAMIEEAARGYRDEAQQGD</sequence>
<dbReference type="InterPro" id="IPR043917">
    <property type="entry name" value="DUF5753"/>
</dbReference>
<proteinExistence type="predicted"/>
<dbReference type="AlphaFoldDB" id="A0A401R581"/>
<gene>
    <name evidence="2" type="ORF">SALB_05501</name>
</gene>
<comment type="caution">
    <text evidence="2">The sequence shown here is derived from an EMBL/GenBank/DDBJ whole genome shotgun (WGS) entry which is preliminary data.</text>
</comment>
<name>A0A401R581_STRNR</name>
<evidence type="ECO:0000313" key="3">
    <source>
        <dbReference type="Proteomes" id="UP000288351"/>
    </source>
</evidence>
<dbReference type="InterPro" id="IPR010982">
    <property type="entry name" value="Lambda_DNA-bd_dom_sf"/>
</dbReference>
<reference evidence="2 3" key="1">
    <citation type="journal article" date="2019" name="Microbiol. Resour. Announc.">
        <title>Draft Genome Sequence of the Most Traditional epsilon-Poly-l-Lysine Producer, Streptomyces albulus NBRC14147.</title>
        <authorList>
            <person name="Yamanaka K."/>
            <person name="Hamano Y."/>
        </authorList>
    </citation>
    <scope>NUCLEOTIDE SEQUENCE [LARGE SCALE GENOMIC DNA]</scope>
    <source>
        <strain evidence="2 3">NBRC 14147</strain>
    </source>
</reference>
<dbReference type="Pfam" id="PF19054">
    <property type="entry name" value="DUF5753"/>
    <property type="match status" value="1"/>
</dbReference>
<accession>A0A401R581</accession>